<comment type="similarity">
    <text evidence="1">Belongs to the glycosyl hydrolase 13 family. Sucrose phosphorylase subfamily.</text>
</comment>
<dbReference type="Gene3D" id="3.90.400.10">
    <property type="entry name" value="Oligo-1,6-glucosidase, Domain 2"/>
    <property type="match status" value="1"/>
</dbReference>
<dbReference type="PANTHER" id="PTHR38784:SF1">
    <property type="entry name" value="SUCROSE PHOSPHORYLASE"/>
    <property type="match status" value="1"/>
</dbReference>
<feature type="domain" description="Glycosyl hydrolase family 13 catalytic" evidence="4">
    <location>
        <begin position="8"/>
        <end position="429"/>
    </location>
</feature>
<dbReference type="GO" id="GO:0005975">
    <property type="term" value="P:carbohydrate metabolic process"/>
    <property type="evidence" value="ECO:0007669"/>
    <property type="project" value="InterPro"/>
</dbReference>
<name>A0A173Y671_9CLOT</name>
<organism evidence="5 6">
    <name type="scientific">Clostridium disporicum</name>
    <dbReference type="NCBI Taxonomy" id="84024"/>
    <lineage>
        <taxon>Bacteria</taxon>
        <taxon>Bacillati</taxon>
        <taxon>Bacillota</taxon>
        <taxon>Clostridia</taxon>
        <taxon>Eubacteriales</taxon>
        <taxon>Clostridiaceae</taxon>
        <taxon>Clostridium</taxon>
    </lineage>
</organism>
<dbReference type="InterPro" id="IPR017853">
    <property type="entry name" value="GH"/>
</dbReference>
<evidence type="ECO:0000313" key="6">
    <source>
        <dbReference type="Proteomes" id="UP000095558"/>
    </source>
</evidence>
<evidence type="ECO:0000313" key="5">
    <source>
        <dbReference type="EMBL" id="CUN58666.1"/>
    </source>
</evidence>
<dbReference type="InterPro" id="IPR022527">
    <property type="entry name" value="Sucrose_phospho"/>
</dbReference>
<reference evidence="5 6" key="1">
    <citation type="submission" date="2015-09" db="EMBL/GenBank/DDBJ databases">
        <authorList>
            <consortium name="Pathogen Informatics"/>
        </authorList>
    </citation>
    <scope>NUCLEOTIDE SEQUENCE [LARGE SCALE GENOMIC DNA]</scope>
    <source>
        <strain evidence="5 6">2789STDY5834855</strain>
    </source>
</reference>
<dbReference type="NCBIfam" id="TIGR03852">
    <property type="entry name" value="sucrose_gtfA"/>
    <property type="match status" value="1"/>
</dbReference>
<proteinExistence type="inferred from homology"/>
<evidence type="ECO:0000256" key="1">
    <source>
        <dbReference type="ARBA" id="ARBA00008452"/>
    </source>
</evidence>
<keyword evidence="2 5" id="KW-0328">Glycosyltransferase</keyword>
<gene>
    <name evidence="5" type="primary">gtfA2</name>
    <name evidence="5" type="ORF">ERS852470_00264</name>
</gene>
<dbReference type="InterPro" id="IPR045857">
    <property type="entry name" value="O16G_dom_2"/>
</dbReference>
<dbReference type="SMART" id="SM00642">
    <property type="entry name" value="Aamy"/>
    <property type="match status" value="1"/>
</dbReference>
<accession>A0A173Y671</accession>
<dbReference type="EC" id="2.4.1.7" evidence="5"/>
<dbReference type="RefSeq" id="WP_055275028.1">
    <property type="nucleotide sequence ID" value="NZ_CYZV01000002.1"/>
</dbReference>
<dbReference type="AlphaFoldDB" id="A0A173Y671"/>
<evidence type="ECO:0000256" key="3">
    <source>
        <dbReference type="ARBA" id="ARBA00022679"/>
    </source>
</evidence>
<dbReference type="Proteomes" id="UP000095558">
    <property type="component" value="Unassembled WGS sequence"/>
</dbReference>
<dbReference type="Gene3D" id="3.20.20.80">
    <property type="entry name" value="Glycosidases"/>
    <property type="match status" value="1"/>
</dbReference>
<protein>
    <submittedName>
        <fullName evidence="5">Sucrose phosphorylase GtfA</fullName>
        <ecNumber evidence="5">2.4.1.7</ecNumber>
    </submittedName>
</protein>
<sequence>MAVKNKVQLITYPDSLGGDLKTLNNVLTKYFPKTFKGGIHILPPFPSSGDRGFAPLTYLEIEPQFGTWEDIRKLAENYDILLDLMVNHISKNSVFFQDFLKNGRDSKYANLFITLDKIWSDGKPVQEDINKMFLRRQVPYSTFNIKGEEVSVWTTFGKETPSEQIDLDINSEAVRALLKEFFENFHKNNVKIVRLDAVGYVIKKLGTSCFFVEPEIYKFLDWVSDLAKSLDIDLLPEVHSHYTTQYKLAKYGNYIYDFILPYTILSTLVNKSSSALTDYLKNRPTNQFTMLDCHDGIPVKPDLDDLVSTADARKIVDHCLNHGANLSLVHSDAHKSPDGFDVHQIRCSYYSVLGCNDDAYLSARAIQFFAPGIPQVYYVGLLAGENDVENVTRTGEGREINRHNFTLEEIDKAYSQEVVQRLLKLIDFRNDYPAFDGDFTVEPSSDTEIILTWKKDNKYCTLNVDLTTSKSTIKYINNDGIVERYTI</sequence>
<dbReference type="OrthoDB" id="9805159at2"/>
<dbReference type="EMBL" id="CYZV01000002">
    <property type="protein sequence ID" value="CUN58666.1"/>
    <property type="molecule type" value="Genomic_DNA"/>
</dbReference>
<keyword evidence="3 5" id="KW-0808">Transferase</keyword>
<dbReference type="Pfam" id="PF00128">
    <property type="entry name" value="Alpha-amylase"/>
    <property type="match status" value="1"/>
</dbReference>
<dbReference type="PANTHER" id="PTHR38784">
    <property type="entry name" value="SUCROSE PHOSPHORYLASE"/>
    <property type="match status" value="1"/>
</dbReference>
<dbReference type="InterPro" id="IPR006047">
    <property type="entry name" value="GH13_cat_dom"/>
</dbReference>
<dbReference type="SUPFAM" id="SSF51445">
    <property type="entry name" value="(Trans)glycosidases"/>
    <property type="match status" value="1"/>
</dbReference>
<evidence type="ECO:0000259" key="4">
    <source>
        <dbReference type="SMART" id="SM00642"/>
    </source>
</evidence>
<evidence type="ECO:0000256" key="2">
    <source>
        <dbReference type="ARBA" id="ARBA00022676"/>
    </source>
</evidence>
<dbReference type="GO" id="GO:0009018">
    <property type="term" value="F:sucrose phosphorylase activity"/>
    <property type="evidence" value="ECO:0007669"/>
    <property type="project" value="UniProtKB-EC"/>
</dbReference>